<feature type="transmembrane region" description="Helical" evidence="1">
    <location>
        <begin position="418"/>
        <end position="438"/>
    </location>
</feature>
<protein>
    <submittedName>
        <fullName evidence="2">Uncharacterized protein</fullName>
    </submittedName>
</protein>
<accession>R9T6J4</accession>
<dbReference type="KEGG" id="mer:MMINT_12660"/>
<dbReference type="EMBL" id="CP005934">
    <property type="protein sequence ID" value="AGN26597.1"/>
    <property type="molecule type" value="Genomic_DNA"/>
</dbReference>
<feature type="transmembrane region" description="Helical" evidence="1">
    <location>
        <begin position="199"/>
        <end position="221"/>
    </location>
</feature>
<feature type="transmembrane region" description="Helical" evidence="1">
    <location>
        <begin position="58"/>
        <end position="80"/>
    </location>
</feature>
<feature type="transmembrane region" description="Helical" evidence="1">
    <location>
        <begin position="124"/>
        <end position="143"/>
    </location>
</feature>
<feature type="transmembrane region" description="Helical" evidence="1">
    <location>
        <begin position="16"/>
        <end position="38"/>
    </location>
</feature>
<keyword evidence="1" id="KW-1133">Transmembrane helix</keyword>
<name>R9T6J4_METII</name>
<dbReference type="STRING" id="1295009.MMINT_12660"/>
<evidence type="ECO:0000313" key="3">
    <source>
        <dbReference type="Proteomes" id="UP000014070"/>
    </source>
</evidence>
<dbReference type="AlphaFoldDB" id="R9T6J4"/>
<feature type="transmembrane region" description="Helical" evidence="1">
    <location>
        <begin position="155"/>
        <end position="179"/>
    </location>
</feature>
<organism evidence="2 3">
    <name type="scientific">Methanomassiliicoccus intestinalis (strain Issoire-Mx1)</name>
    <dbReference type="NCBI Taxonomy" id="1295009"/>
    <lineage>
        <taxon>Archaea</taxon>
        <taxon>Methanobacteriati</taxon>
        <taxon>Thermoplasmatota</taxon>
        <taxon>Thermoplasmata</taxon>
        <taxon>Methanomassiliicoccales</taxon>
        <taxon>Methanomassiliicoccaceae</taxon>
        <taxon>Methanomassiliicoccus</taxon>
    </lineage>
</organism>
<feature type="transmembrane region" description="Helical" evidence="1">
    <location>
        <begin position="228"/>
        <end position="246"/>
    </location>
</feature>
<feature type="transmembrane region" description="Helical" evidence="1">
    <location>
        <begin position="299"/>
        <end position="320"/>
    </location>
</feature>
<dbReference type="InParanoid" id="R9T6J4"/>
<keyword evidence="3" id="KW-1185">Reference proteome</keyword>
<dbReference type="HOGENOM" id="CLU_610617_0_0_2"/>
<sequence>MLSLSEDAEFKKPKMFAIAGILFALIGVVSFFTCWFIIHDYELKNLSGLDMIPDSSIFAYLPLVIMIISVINIVAFAYWLHAPKNKVGYSASILGMAVIILAIFEHSEIYMTNAYPSTNVGIGFYLAMISGIGIFFCGFLKDADYKRNSIKNSSLIGISAAIIGILIIFTTSLAMNHSLGEDGLQVLHNARVLSGNIEIYFPLLVSLFSILCAIPLITDIFISNRTGLTLSSICGALVVIFTLLELNSFINQPSFRQLRIGFLISLICGILMFLFPIFSKKHDKLCETKQSLESDKSRVIKFVGMLASLVGVVSIVFGWINVTVYTHVDLNYNWTGIDLPTVHFTGLQPYLPIVVAVISLAAFCLFLVQMRSERNKLGYASAILGISIIVISIIFGVWVSDLGMGYVNGNLATTALGAAVYISFISGILMASSGIIAARLKTSGSDHN</sequence>
<keyword evidence="1" id="KW-0812">Transmembrane</keyword>
<keyword evidence="1" id="KW-0472">Membrane</keyword>
<dbReference type="Proteomes" id="UP000014070">
    <property type="component" value="Chromosome"/>
</dbReference>
<feature type="transmembrane region" description="Helical" evidence="1">
    <location>
        <begin position="87"/>
        <end position="104"/>
    </location>
</feature>
<gene>
    <name evidence="2" type="ORF">MMINT_12660</name>
</gene>
<evidence type="ECO:0000313" key="2">
    <source>
        <dbReference type="EMBL" id="AGN26597.1"/>
    </source>
</evidence>
<feature type="transmembrane region" description="Helical" evidence="1">
    <location>
        <begin position="350"/>
        <end position="368"/>
    </location>
</feature>
<feature type="transmembrane region" description="Helical" evidence="1">
    <location>
        <begin position="258"/>
        <end position="278"/>
    </location>
</feature>
<reference evidence="2 3" key="1">
    <citation type="journal article" date="2013" name="Genome Announc.">
        <title>Genome sequence of 'Candidatus Methanomassiliicoccus intestinalis' Issoire-Mx1, a third thermoplasmatales-related methanogenic archaeon from human feces.</title>
        <authorList>
            <person name="Borrel G."/>
            <person name="Harris H.M."/>
            <person name="Parisot N."/>
            <person name="Gaci N."/>
            <person name="Tottey W."/>
            <person name="Mihajlovski A."/>
            <person name="Deane J."/>
            <person name="Gribaldo S."/>
            <person name="Bardot O."/>
            <person name="Peyretaillade E."/>
            <person name="Peyret P."/>
            <person name="O'Toole P.W."/>
            <person name="Brugere J.F."/>
        </authorList>
    </citation>
    <scope>NUCLEOTIDE SEQUENCE [LARGE SCALE GENOMIC DNA]</scope>
    <source>
        <strain evidence="2 3">Issoire-Mx1</strain>
    </source>
</reference>
<evidence type="ECO:0000256" key="1">
    <source>
        <dbReference type="SAM" id="Phobius"/>
    </source>
</evidence>
<proteinExistence type="predicted"/>
<feature type="transmembrane region" description="Helical" evidence="1">
    <location>
        <begin position="377"/>
        <end position="398"/>
    </location>
</feature>